<name>A0AAV9L9X3_9SOLN</name>
<accession>A0AAV9L9X3</accession>
<dbReference type="Proteomes" id="UP001311915">
    <property type="component" value="Unassembled WGS sequence"/>
</dbReference>
<reference evidence="1 2" key="1">
    <citation type="submission" date="2023-10" db="EMBL/GenBank/DDBJ databases">
        <title>Genome-Wide Identification Analysis in wild type Solanum Pinnatisectum Reveals Some Genes Defensing Phytophthora Infestans.</title>
        <authorList>
            <person name="Sun C."/>
        </authorList>
    </citation>
    <scope>NUCLEOTIDE SEQUENCE [LARGE SCALE GENOMIC DNA]</scope>
    <source>
        <strain evidence="1">LQN</strain>
        <tissue evidence="1">Leaf</tissue>
    </source>
</reference>
<sequence length="91" mass="10186">MSAVHLICSTKSTSVPIDLPNKKCREFTYYANMLKGQSQKHSHPTGVEPIPVKTVSYANGIPRIVWTVEEVDRMNTIENLQFAVVGKFSYG</sequence>
<gene>
    <name evidence="1" type="ORF">R3W88_011883</name>
</gene>
<keyword evidence="2" id="KW-1185">Reference proteome</keyword>
<dbReference type="AlphaFoldDB" id="A0AAV9L9X3"/>
<dbReference type="EMBL" id="JAWPEI010000007">
    <property type="protein sequence ID" value="KAK4721650.1"/>
    <property type="molecule type" value="Genomic_DNA"/>
</dbReference>
<evidence type="ECO:0000313" key="2">
    <source>
        <dbReference type="Proteomes" id="UP001311915"/>
    </source>
</evidence>
<organism evidence="1 2">
    <name type="scientific">Solanum pinnatisectum</name>
    <name type="common">tansyleaf nightshade</name>
    <dbReference type="NCBI Taxonomy" id="50273"/>
    <lineage>
        <taxon>Eukaryota</taxon>
        <taxon>Viridiplantae</taxon>
        <taxon>Streptophyta</taxon>
        <taxon>Embryophyta</taxon>
        <taxon>Tracheophyta</taxon>
        <taxon>Spermatophyta</taxon>
        <taxon>Magnoliopsida</taxon>
        <taxon>eudicotyledons</taxon>
        <taxon>Gunneridae</taxon>
        <taxon>Pentapetalae</taxon>
        <taxon>asterids</taxon>
        <taxon>lamiids</taxon>
        <taxon>Solanales</taxon>
        <taxon>Solanaceae</taxon>
        <taxon>Solanoideae</taxon>
        <taxon>Solaneae</taxon>
        <taxon>Solanum</taxon>
    </lineage>
</organism>
<proteinExistence type="predicted"/>
<protein>
    <submittedName>
        <fullName evidence="1">Uncharacterized protein</fullName>
    </submittedName>
</protein>
<evidence type="ECO:0000313" key="1">
    <source>
        <dbReference type="EMBL" id="KAK4721650.1"/>
    </source>
</evidence>
<comment type="caution">
    <text evidence="1">The sequence shown here is derived from an EMBL/GenBank/DDBJ whole genome shotgun (WGS) entry which is preliminary data.</text>
</comment>